<keyword evidence="3" id="KW-1003">Cell membrane</keyword>
<dbReference type="GO" id="GO:0005524">
    <property type="term" value="F:ATP binding"/>
    <property type="evidence" value="ECO:0007669"/>
    <property type="project" value="UniProtKB-KW"/>
</dbReference>
<dbReference type="STRING" id="553973.CLOHYLEM_07095"/>
<name>C0C4S9_9FIRM</name>
<organism evidence="10 11">
    <name type="scientific">[Clostridium] hylemonae DSM 15053</name>
    <dbReference type="NCBI Taxonomy" id="553973"/>
    <lineage>
        <taxon>Bacteria</taxon>
        <taxon>Bacillati</taxon>
        <taxon>Bacillota</taxon>
        <taxon>Clostridia</taxon>
        <taxon>Lachnospirales</taxon>
        <taxon>Lachnospiraceae</taxon>
    </lineage>
</organism>
<dbReference type="InterPro" id="IPR003593">
    <property type="entry name" value="AAA+_ATPase"/>
</dbReference>
<evidence type="ECO:0000313" key="10">
    <source>
        <dbReference type="EMBL" id="EEG73072.1"/>
    </source>
</evidence>
<dbReference type="PROSITE" id="PS00211">
    <property type="entry name" value="ABC_TRANSPORTER_1"/>
    <property type="match status" value="1"/>
</dbReference>
<dbReference type="SUPFAM" id="SSF52540">
    <property type="entry name" value="P-loop containing nucleoside triphosphate hydrolases"/>
    <property type="match status" value="2"/>
</dbReference>
<comment type="caution">
    <text evidence="10">The sequence shown here is derived from an EMBL/GenBank/DDBJ whole genome shotgun (WGS) entry which is preliminary data.</text>
</comment>
<dbReference type="Gene3D" id="3.40.50.300">
    <property type="entry name" value="P-loop containing nucleotide triphosphate hydrolases"/>
    <property type="match status" value="2"/>
</dbReference>
<dbReference type="HOGENOM" id="CLU_000604_92_3_9"/>
<dbReference type="FunFam" id="3.40.50.300:FF:000127">
    <property type="entry name" value="Ribose import ATP-binding protein RbsA"/>
    <property type="match status" value="1"/>
</dbReference>
<dbReference type="PANTHER" id="PTHR43790">
    <property type="entry name" value="CARBOHYDRATE TRANSPORT ATP-BINDING PROTEIN MG119-RELATED"/>
    <property type="match status" value="1"/>
</dbReference>
<evidence type="ECO:0000256" key="6">
    <source>
        <dbReference type="ARBA" id="ARBA00022840"/>
    </source>
</evidence>
<dbReference type="PANTHER" id="PTHR43790:SF9">
    <property type="entry name" value="GALACTOFURANOSE TRANSPORTER ATP-BINDING PROTEIN YTFR"/>
    <property type="match status" value="1"/>
</dbReference>
<keyword evidence="2" id="KW-0813">Transport</keyword>
<dbReference type="InterPro" id="IPR017871">
    <property type="entry name" value="ABC_transporter-like_CS"/>
</dbReference>
<feature type="domain" description="ABC transporter" evidence="9">
    <location>
        <begin position="252"/>
        <end position="494"/>
    </location>
</feature>
<dbReference type="CDD" id="cd03215">
    <property type="entry name" value="ABC_Carb_Monos_II"/>
    <property type="match status" value="1"/>
</dbReference>
<dbReference type="PROSITE" id="PS50893">
    <property type="entry name" value="ABC_TRANSPORTER_2"/>
    <property type="match status" value="2"/>
</dbReference>
<dbReference type="Proteomes" id="UP000004893">
    <property type="component" value="Unassembled WGS sequence"/>
</dbReference>
<protein>
    <submittedName>
        <fullName evidence="10">ABC transporter, ATP-binding protein</fullName>
    </submittedName>
</protein>
<sequence length="503" mass="56046">MSEFILELKNITKVFPGVRALDKVTLSFKPGEVHAIAGENGAGKSTFIKIITGALKPTEGTVIYDGAEVKNNSPEISMKLGIAAIYQEFNLFPALSVAENVYYGRYPLKHHMVDYRKLEEDTQAVLDQLGVSVRPQTLVKDLSVGYQQIVEIAKAVSCNAKVLIMDEPSAPLTENEVAHLFQIIKKLKEQKITIIYISHRMEEIFEICDRVSVFRDGQYIKTLDVAETTTDELIKIMVNRDLGQQYPSKEYQRSNKVLEIKNLNTELLKDINIEAYAGEILGLAGLVGAGRTEVVRALFGADKRRSGQFLIDGREVKVKKPMDAIRAGIGLIPEDRKRQGLLLKESIRHNISFANFKGILKNGMIHEKTDRSVAQKYVDALEIKTPSVDQLAGNLSGGNQQKVVLAKWMFTDSKVLIFDEPTRGIDVGAKQEIYKLMLELVSQGKVVIMISSDMPELIGMADRIIVLHEGRISGSMEKKEFSQEYIMSLASGIGQEPSVEELT</sequence>
<keyword evidence="8" id="KW-0472">Membrane</keyword>
<evidence type="ECO:0000256" key="5">
    <source>
        <dbReference type="ARBA" id="ARBA00022741"/>
    </source>
</evidence>
<dbReference type="InterPro" id="IPR050107">
    <property type="entry name" value="ABC_carbohydrate_import_ATPase"/>
</dbReference>
<keyword evidence="5" id="KW-0547">Nucleotide-binding</keyword>
<dbReference type="GO" id="GO:0016887">
    <property type="term" value="F:ATP hydrolysis activity"/>
    <property type="evidence" value="ECO:0007669"/>
    <property type="project" value="InterPro"/>
</dbReference>
<keyword evidence="11" id="KW-1185">Reference proteome</keyword>
<evidence type="ECO:0000256" key="7">
    <source>
        <dbReference type="ARBA" id="ARBA00022967"/>
    </source>
</evidence>
<proteinExistence type="predicted"/>
<evidence type="ECO:0000256" key="2">
    <source>
        <dbReference type="ARBA" id="ARBA00022448"/>
    </source>
</evidence>
<comment type="subcellular location">
    <subcellularLocation>
        <location evidence="1">Cell membrane</location>
        <topology evidence="1">Peripheral membrane protein</topology>
    </subcellularLocation>
</comment>
<evidence type="ECO:0000313" key="11">
    <source>
        <dbReference type="Proteomes" id="UP000004893"/>
    </source>
</evidence>
<keyword evidence="7" id="KW-1278">Translocase</keyword>
<dbReference type="Pfam" id="PF00005">
    <property type="entry name" value="ABC_tran"/>
    <property type="match status" value="2"/>
</dbReference>
<reference evidence="10" key="2">
    <citation type="submission" date="2013-06" db="EMBL/GenBank/DDBJ databases">
        <title>Draft genome sequence of Clostridium hylemonae (DSM 15053).</title>
        <authorList>
            <person name="Sudarsanam P."/>
            <person name="Ley R."/>
            <person name="Guruge J."/>
            <person name="Turnbaugh P.J."/>
            <person name="Mahowald M."/>
            <person name="Liep D."/>
            <person name="Gordon J."/>
        </authorList>
    </citation>
    <scope>NUCLEOTIDE SEQUENCE</scope>
    <source>
        <strain evidence="10">DSM 15053</strain>
    </source>
</reference>
<dbReference type="SMART" id="SM00382">
    <property type="entry name" value="AAA"/>
    <property type="match status" value="2"/>
</dbReference>
<evidence type="ECO:0000256" key="3">
    <source>
        <dbReference type="ARBA" id="ARBA00022475"/>
    </source>
</evidence>
<dbReference type="EMBL" id="ABYI02000034">
    <property type="protein sequence ID" value="EEG73072.1"/>
    <property type="molecule type" value="Genomic_DNA"/>
</dbReference>
<dbReference type="CDD" id="cd03216">
    <property type="entry name" value="ABC_Carb_Monos_I"/>
    <property type="match status" value="1"/>
</dbReference>
<keyword evidence="6 10" id="KW-0067">ATP-binding</keyword>
<evidence type="ECO:0000259" key="9">
    <source>
        <dbReference type="PROSITE" id="PS50893"/>
    </source>
</evidence>
<keyword evidence="4" id="KW-0677">Repeat</keyword>
<dbReference type="GO" id="GO:0005886">
    <property type="term" value="C:plasma membrane"/>
    <property type="evidence" value="ECO:0007669"/>
    <property type="project" value="UniProtKB-SubCell"/>
</dbReference>
<dbReference type="AlphaFoldDB" id="C0C4S9"/>
<feature type="domain" description="ABC transporter" evidence="9">
    <location>
        <begin position="6"/>
        <end position="241"/>
    </location>
</feature>
<dbReference type="InterPro" id="IPR003439">
    <property type="entry name" value="ABC_transporter-like_ATP-bd"/>
</dbReference>
<gene>
    <name evidence="10" type="ORF">CLOHYLEM_07095</name>
</gene>
<dbReference type="RefSeq" id="WP_006444451.1">
    <property type="nucleotide sequence ID" value="NZ_CP036524.1"/>
</dbReference>
<evidence type="ECO:0000256" key="8">
    <source>
        <dbReference type="ARBA" id="ARBA00023136"/>
    </source>
</evidence>
<accession>C0C4S9</accession>
<dbReference type="eggNOG" id="COG1129">
    <property type="taxonomic scope" value="Bacteria"/>
</dbReference>
<dbReference type="InterPro" id="IPR027417">
    <property type="entry name" value="P-loop_NTPase"/>
</dbReference>
<evidence type="ECO:0000256" key="1">
    <source>
        <dbReference type="ARBA" id="ARBA00004202"/>
    </source>
</evidence>
<dbReference type="OrthoDB" id="9771863at2"/>
<evidence type="ECO:0000256" key="4">
    <source>
        <dbReference type="ARBA" id="ARBA00022737"/>
    </source>
</evidence>
<reference evidence="10" key="1">
    <citation type="submission" date="2009-02" db="EMBL/GenBank/DDBJ databases">
        <authorList>
            <person name="Fulton L."/>
            <person name="Clifton S."/>
            <person name="Fulton B."/>
            <person name="Xu J."/>
            <person name="Minx P."/>
            <person name="Pepin K.H."/>
            <person name="Johnson M."/>
            <person name="Bhonagiri V."/>
            <person name="Nash W.E."/>
            <person name="Mardis E.R."/>
            <person name="Wilson R.K."/>
        </authorList>
    </citation>
    <scope>NUCLEOTIDE SEQUENCE [LARGE SCALE GENOMIC DNA]</scope>
    <source>
        <strain evidence="10">DSM 15053</strain>
    </source>
</reference>